<sequence>MGIATLGSRRQAETAACTAPGHRTLERRPVKPDALAAAAAGHGLGCVIFWLQENSWKVGAPASLCICIIMASEPSSAFIDLVPLGDSETLKQALPKLSVQQRRAQAIRALSSAGPFLTPMLLMPCDS</sequence>
<dbReference type="Proteomes" id="UP000006038">
    <property type="component" value="Chromosome 7"/>
</dbReference>
<name>J3MJ18_ORYBR</name>
<dbReference type="EnsemblPlants" id="OB07G14000.1">
    <property type="protein sequence ID" value="OB07G14000.1"/>
    <property type="gene ID" value="OB07G14000"/>
</dbReference>
<evidence type="ECO:0000313" key="3">
    <source>
        <dbReference type="Proteomes" id="UP000006038"/>
    </source>
</evidence>
<organism evidence="2">
    <name type="scientific">Oryza brachyantha</name>
    <name type="common">malo sina</name>
    <dbReference type="NCBI Taxonomy" id="4533"/>
    <lineage>
        <taxon>Eukaryota</taxon>
        <taxon>Viridiplantae</taxon>
        <taxon>Streptophyta</taxon>
        <taxon>Embryophyta</taxon>
        <taxon>Tracheophyta</taxon>
        <taxon>Spermatophyta</taxon>
        <taxon>Magnoliopsida</taxon>
        <taxon>Liliopsida</taxon>
        <taxon>Poales</taxon>
        <taxon>Poaceae</taxon>
        <taxon>BOP clade</taxon>
        <taxon>Oryzoideae</taxon>
        <taxon>Oryzeae</taxon>
        <taxon>Oryzinae</taxon>
        <taxon>Oryza</taxon>
    </lineage>
</organism>
<evidence type="ECO:0000313" key="2">
    <source>
        <dbReference type="EnsemblPlants" id="OB07G14000.1"/>
    </source>
</evidence>
<keyword evidence="3" id="KW-1185">Reference proteome</keyword>
<feature type="region of interest" description="Disordered" evidence="1">
    <location>
        <begin position="1"/>
        <end position="20"/>
    </location>
</feature>
<evidence type="ECO:0000256" key="1">
    <source>
        <dbReference type="SAM" id="MobiDB-lite"/>
    </source>
</evidence>
<dbReference type="AlphaFoldDB" id="J3MJ18"/>
<reference evidence="2" key="1">
    <citation type="journal article" date="2013" name="Nat. Commun.">
        <title>Whole-genome sequencing of Oryza brachyantha reveals mechanisms underlying Oryza genome evolution.</title>
        <authorList>
            <person name="Chen J."/>
            <person name="Huang Q."/>
            <person name="Gao D."/>
            <person name="Wang J."/>
            <person name="Lang Y."/>
            <person name="Liu T."/>
            <person name="Li B."/>
            <person name="Bai Z."/>
            <person name="Luis Goicoechea J."/>
            <person name="Liang C."/>
            <person name="Chen C."/>
            <person name="Zhang W."/>
            <person name="Sun S."/>
            <person name="Liao Y."/>
            <person name="Zhang X."/>
            <person name="Yang L."/>
            <person name="Song C."/>
            <person name="Wang M."/>
            <person name="Shi J."/>
            <person name="Liu G."/>
            <person name="Liu J."/>
            <person name="Zhou H."/>
            <person name="Zhou W."/>
            <person name="Yu Q."/>
            <person name="An N."/>
            <person name="Chen Y."/>
            <person name="Cai Q."/>
            <person name="Wang B."/>
            <person name="Liu B."/>
            <person name="Min J."/>
            <person name="Huang Y."/>
            <person name="Wu H."/>
            <person name="Li Z."/>
            <person name="Zhang Y."/>
            <person name="Yin Y."/>
            <person name="Song W."/>
            <person name="Jiang J."/>
            <person name="Jackson S.A."/>
            <person name="Wing R.A."/>
            <person name="Wang J."/>
            <person name="Chen M."/>
        </authorList>
    </citation>
    <scope>NUCLEOTIDE SEQUENCE [LARGE SCALE GENOMIC DNA]</scope>
    <source>
        <strain evidence="2">cv. IRGC 101232</strain>
    </source>
</reference>
<proteinExistence type="predicted"/>
<dbReference type="HOGENOM" id="CLU_1973944_0_0_1"/>
<reference evidence="2" key="2">
    <citation type="submission" date="2013-04" db="UniProtKB">
        <authorList>
            <consortium name="EnsemblPlants"/>
        </authorList>
    </citation>
    <scope>IDENTIFICATION</scope>
</reference>
<protein>
    <submittedName>
        <fullName evidence="2">Uncharacterized protein</fullName>
    </submittedName>
</protein>
<dbReference type="Gramene" id="OB07G14000.1">
    <property type="protein sequence ID" value="OB07G14000.1"/>
    <property type="gene ID" value="OB07G14000"/>
</dbReference>
<accession>J3MJ18</accession>